<organism evidence="2 3">
    <name type="scientific">Kocuria aegyptia</name>
    <dbReference type="NCBI Taxonomy" id="330943"/>
    <lineage>
        <taxon>Bacteria</taxon>
        <taxon>Bacillati</taxon>
        <taxon>Actinomycetota</taxon>
        <taxon>Actinomycetes</taxon>
        <taxon>Micrococcales</taxon>
        <taxon>Micrococcaceae</taxon>
        <taxon>Kocuria</taxon>
    </lineage>
</organism>
<evidence type="ECO:0000256" key="1">
    <source>
        <dbReference type="SAM" id="MobiDB-lite"/>
    </source>
</evidence>
<sequence>MGSGTKAAGVDITGQLYGPPAAPVPSAAVRPRERSGTGAGAAGTGTRAAPCGHGAARTHRVHPGPGSRGDRVCTPCAAPPHGHGLSGCSWPISSSWTAAPERSASSSFTTAKARPGG</sequence>
<feature type="region of interest" description="Disordered" evidence="1">
    <location>
        <begin position="1"/>
        <end position="70"/>
    </location>
</feature>
<keyword evidence="3" id="KW-1185">Reference proteome</keyword>
<name>A0ABN2K3P0_9MICC</name>
<evidence type="ECO:0000313" key="2">
    <source>
        <dbReference type="EMBL" id="GAA1747686.1"/>
    </source>
</evidence>
<comment type="caution">
    <text evidence="2">The sequence shown here is derived from an EMBL/GenBank/DDBJ whole genome shotgun (WGS) entry which is preliminary data.</text>
</comment>
<feature type="compositionally biased region" description="Polar residues" evidence="1">
    <location>
        <begin position="92"/>
        <end position="110"/>
    </location>
</feature>
<evidence type="ECO:0000313" key="3">
    <source>
        <dbReference type="Proteomes" id="UP001501204"/>
    </source>
</evidence>
<dbReference type="EMBL" id="BAAAOA010000005">
    <property type="protein sequence ID" value="GAA1747686.1"/>
    <property type="molecule type" value="Genomic_DNA"/>
</dbReference>
<gene>
    <name evidence="2" type="ORF">GCM10009767_03160</name>
</gene>
<protein>
    <submittedName>
        <fullName evidence="2">Uncharacterized protein</fullName>
    </submittedName>
</protein>
<feature type="region of interest" description="Disordered" evidence="1">
    <location>
        <begin position="92"/>
        <end position="117"/>
    </location>
</feature>
<proteinExistence type="predicted"/>
<reference evidence="2 3" key="1">
    <citation type="journal article" date="2019" name="Int. J. Syst. Evol. Microbiol.">
        <title>The Global Catalogue of Microorganisms (GCM) 10K type strain sequencing project: providing services to taxonomists for standard genome sequencing and annotation.</title>
        <authorList>
            <consortium name="The Broad Institute Genomics Platform"/>
            <consortium name="The Broad Institute Genome Sequencing Center for Infectious Disease"/>
            <person name="Wu L."/>
            <person name="Ma J."/>
        </authorList>
    </citation>
    <scope>NUCLEOTIDE SEQUENCE [LARGE SCALE GENOMIC DNA]</scope>
    <source>
        <strain evidence="2 3">JCM 14735</strain>
    </source>
</reference>
<accession>A0ABN2K3P0</accession>
<dbReference type="Proteomes" id="UP001501204">
    <property type="component" value="Unassembled WGS sequence"/>
</dbReference>